<proteinExistence type="predicted"/>
<accession>U5U510</accession>
<feature type="transmembrane region" description="Helical" evidence="1">
    <location>
        <begin position="18"/>
        <end position="43"/>
    </location>
</feature>
<feature type="transmembrane region" description="Helical" evidence="1">
    <location>
        <begin position="106"/>
        <end position="131"/>
    </location>
</feature>
<dbReference type="EMBL" id="KF554428">
    <property type="protein sequence ID" value="AGZ19398.1"/>
    <property type="molecule type" value="Genomic_DNA"/>
</dbReference>
<protein>
    <submittedName>
        <fullName evidence="2">Uncharacterized protein</fullName>
    </submittedName>
</protein>
<name>U5U510_9CHLO</name>
<dbReference type="AlphaFoldDB" id="U5U510"/>
<gene>
    <name evidence="2" type="primary">orf351</name>
    <name evidence="2" type="ORF">CH29B_m023</name>
</gene>
<feature type="transmembrane region" description="Helical" evidence="1">
    <location>
        <begin position="50"/>
        <end position="69"/>
    </location>
</feature>
<evidence type="ECO:0000313" key="2">
    <source>
        <dbReference type="EMBL" id="AGZ19398.1"/>
    </source>
</evidence>
<feature type="transmembrane region" description="Helical" evidence="1">
    <location>
        <begin position="75"/>
        <end position="94"/>
    </location>
</feature>
<organism evidence="2">
    <name type="scientific">Chlorella sp. ArM0029B</name>
    <dbReference type="NCBI Taxonomy" id="1415603"/>
    <lineage>
        <taxon>Eukaryota</taxon>
        <taxon>Viridiplantae</taxon>
        <taxon>Chlorophyta</taxon>
        <taxon>core chlorophytes</taxon>
        <taxon>Trebouxiophyceae</taxon>
        <taxon>Chlorellales</taxon>
        <taxon>Chlorellaceae</taxon>
        <taxon>Chlorella clade</taxon>
        <taxon>Chlorella</taxon>
    </lineage>
</organism>
<reference evidence="2" key="1">
    <citation type="journal article" date="2014" name="BMC Genomics">
        <title>Plastid and mitochondrion genomic sequences from Arctic Chlorella sp. ArM0029B.</title>
        <authorList>
            <person name="Jeong H."/>
            <person name="Lim J.M."/>
            <person name="Park J."/>
            <person name="Sim Y.M."/>
            <person name="Choi H.G."/>
            <person name="Lee J."/>
            <person name="Jeong W.J."/>
        </authorList>
    </citation>
    <scope>NUCLEOTIDE SEQUENCE</scope>
    <source>
        <strain evidence="2">ArM0029B</strain>
    </source>
</reference>
<keyword evidence="1" id="KW-0472">Membrane</keyword>
<sequence length="351" mass="40060">MLINTSQNLQSKNSGSEFFFFFILSFLSIYCFLGSFLNCFYFLTHFQAFLVGRLFTGCLFVLSLVLYFFSPKFKYAMVGLFLLPMYQNYCLGLLSLLEKKMKKNPFAFFLFIVGFFCFSFLHVFMICVTGLDPTIEYIYQLFNAVRLFFFPLIIYCYVIRQMPSTWYSWEALLHPEKVESAVKSTYAFITESNTKYPKITKTGVFFAFGLSGILYQGSMTKTAAEELKLSTSVSYANVDERSLVESEPLRLLQAKVFQDEKELSRSIFHVGCNGIYRVFASKPTLYNQLAKDLEEASVLNKLLNGTRQLAAEKKALALSTQGSVPASSLVSQAETERVVVPSVLECILFLF</sequence>
<geneLocation type="mitochondrion" evidence="2"/>
<keyword evidence="1" id="KW-0812">Transmembrane</keyword>
<keyword evidence="1" id="KW-1133">Transmembrane helix</keyword>
<evidence type="ECO:0000256" key="1">
    <source>
        <dbReference type="SAM" id="Phobius"/>
    </source>
</evidence>
<keyword evidence="2" id="KW-0496">Mitochondrion</keyword>
<feature type="transmembrane region" description="Helical" evidence="1">
    <location>
        <begin position="137"/>
        <end position="158"/>
    </location>
</feature>